<evidence type="ECO:0000256" key="2">
    <source>
        <dbReference type="ARBA" id="ARBA00022884"/>
    </source>
</evidence>
<comment type="subcellular location">
    <subcellularLocation>
        <location evidence="1">Nucleus</location>
        <location evidence="1">Nucleolus</location>
    </subcellularLocation>
</comment>
<dbReference type="OrthoDB" id="21467at2759"/>
<dbReference type="InterPro" id="IPR012677">
    <property type="entry name" value="Nucleotide-bd_a/b_plait_sf"/>
</dbReference>
<evidence type="ECO:0000313" key="5">
    <source>
        <dbReference type="EMBL" id="KOC61241.1"/>
    </source>
</evidence>
<dbReference type="PANTHER" id="PTHR46754">
    <property type="entry name" value="MKI67 FHA DOMAIN-INTERACTING NUCLEOLAR PHOSPHOPROTEIN"/>
    <property type="match status" value="1"/>
</dbReference>
<proteinExistence type="predicted"/>
<dbReference type="GO" id="GO:0003723">
    <property type="term" value="F:RNA binding"/>
    <property type="evidence" value="ECO:0007669"/>
    <property type="project" value="UniProtKB-KW"/>
</dbReference>
<dbReference type="AlphaFoldDB" id="A0A0L7QRV0"/>
<protein>
    <submittedName>
        <fullName evidence="5">MKI67 FHA domain-interacting nucleolar phosphoprotein-like</fullName>
    </submittedName>
</protein>
<evidence type="ECO:0000313" key="6">
    <source>
        <dbReference type="Proteomes" id="UP000053825"/>
    </source>
</evidence>
<organism evidence="5 6">
    <name type="scientific">Habropoda laboriosa</name>
    <dbReference type="NCBI Taxonomy" id="597456"/>
    <lineage>
        <taxon>Eukaryota</taxon>
        <taxon>Metazoa</taxon>
        <taxon>Ecdysozoa</taxon>
        <taxon>Arthropoda</taxon>
        <taxon>Hexapoda</taxon>
        <taxon>Insecta</taxon>
        <taxon>Pterygota</taxon>
        <taxon>Neoptera</taxon>
        <taxon>Endopterygota</taxon>
        <taxon>Hymenoptera</taxon>
        <taxon>Apocrita</taxon>
        <taxon>Aculeata</taxon>
        <taxon>Apoidea</taxon>
        <taxon>Anthophila</taxon>
        <taxon>Apidae</taxon>
        <taxon>Habropoda</taxon>
    </lineage>
</organism>
<dbReference type="STRING" id="597456.A0A0L7QRV0"/>
<keyword evidence="3" id="KW-0539">Nucleus</keyword>
<reference evidence="5 6" key="1">
    <citation type="submission" date="2015-07" db="EMBL/GenBank/DDBJ databases">
        <title>The genome of Habropoda laboriosa.</title>
        <authorList>
            <person name="Pan H."/>
            <person name="Kapheim K."/>
        </authorList>
    </citation>
    <scope>NUCLEOTIDE SEQUENCE [LARGE SCALE GENOMIC DNA]</scope>
    <source>
        <strain evidence="5">0110345459</strain>
    </source>
</reference>
<name>A0A0L7QRV0_9HYME</name>
<keyword evidence="2" id="KW-0694">RNA-binding</keyword>
<accession>A0A0L7QRV0</accession>
<dbReference type="InterPro" id="IPR035979">
    <property type="entry name" value="RBD_domain_sf"/>
</dbReference>
<feature type="region of interest" description="Disordered" evidence="4">
    <location>
        <begin position="97"/>
        <end position="116"/>
    </location>
</feature>
<gene>
    <name evidence="5" type="ORF">WH47_06632</name>
</gene>
<sequence>MFPVFKETKDKNAKQAAMNALIEKCKEVKPSVNKDFVSYTYVYKDLSNDELLTSCLGRKFGGTKREVRMPRRTRAEGKMTMPIPLKKGTAKQFLEKTRQHRRREDVQESFASDHSLKESVKPTKTVITPKIAKSYRAIKNKVKGTNFHRKNSRGLLYLGHIPYGFYEDTGRCCGYGYVEFMYPSVVKIAAETMNNYLMCGRLLKATYVAPERQHIGFSHGKTWTKDVYPKVINRNKIIKVRNANTNKEKHKRFVQSTQDKLVVLEKK</sequence>
<evidence type="ECO:0000256" key="4">
    <source>
        <dbReference type="SAM" id="MobiDB-lite"/>
    </source>
</evidence>
<keyword evidence="6" id="KW-1185">Reference proteome</keyword>
<dbReference type="SUPFAM" id="SSF54928">
    <property type="entry name" value="RNA-binding domain, RBD"/>
    <property type="match status" value="1"/>
</dbReference>
<dbReference type="EMBL" id="KQ414777">
    <property type="protein sequence ID" value="KOC61241.1"/>
    <property type="molecule type" value="Genomic_DNA"/>
</dbReference>
<dbReference type="GO" id="GO:0005730">
    <property type="term" value="C:nucleolus"/>
    <property type="evidence" value="ECO:0007669"/>
    <property type="project" value="UniProtKB-SubCell"/>
</dbReference>
<dbReference type="Gene3D" id="3.30.70.330">
    <property type="match status" value="1"/>
</dbReference>
<evidence type="ECO:0000256" key="1">
    <source>
        <dbReference type="ARBA" id="ARBA00004604"/>
    </source>
</evidence>
<feature type="compositionally biased region" description="Basic and acidic residues" evidence="4">
    <location>
        <begin position="97"/>
        <end position="106"/>
    </location>
</feature>
<dbReference type="Proteomes" id="UP000053825">
    <property type="component" value="Unassembled WGS sequence"/>
</dbReference>
<evidence type="ECO:0000256" key="3">
    <source>
        <dbReference type="ARBA" id="ARBA00023242"/>
    </source>
</evidence>